<proteinExistence type="predicted"/>
<evidence type="ECO:0000313" key="2">
    <source>
        <dbReference type="EMBL" id="KYF96082.1"/>
    </source>
</evidence>
<evidence type="ECO:0000256" key="1">
    <source>
        <dbReference type="SAM" id="MobiDB-lite"/>
    </source>
</evidence>
<dbReference type="InterPro" id="IPR012334">
    <property type="entry name" value="Pectin_lyas_fold"/>
</dbReference>
<comment type="caution">
    <text evidence="2">The sequence shown here is derived from an EMBL/GenBank/DDBJ whole genome shotgun (WGS) entry which is preliminary data.</text>
</comment>
<gene>
    <name evidence="2" type="ORF">BE18_49960</name>
</gene>
<dbReference type="EMBL" id="JEMC01001578">
    <property type="protein sequence ID" value="KYF96082.1"/>
    <property type="molecule type" value="Genomic_DNA"/>
</dbReference>
<dbReference type="AlphaFoldDB" id="A0A150SUE5"/>
<reference evidence="2 3" key="1">
    <citation type="submission" date="2014-02" db="EMBL/GenBank/DDBJ databases">
        <title>The small core and large imbalanced accessory genome model reveals a collaborative survival strategy of Sorangium cellulosum strains in nature.</title>
        <authorList>
            <person name="Han K."/>
            <person name="Peng R."/>
            <person name="Blom J."/>
            <person name="Li Y.-Z."/>
        </authorList>
    </citation>
    <scope>NUCLEOTIDE SEQUENCE [LARGE SCALE GENOMIC DNA]</scope>
    <source>
        <strain evidence="2 3">So0149</strain>
    </source>
</reference>
<evidence type="ECO:0008006" key="4">
    <source>
        <dbReference type="Google" id="ProtNLM"/>
    </source>
</evidence>
<protein>
    <recommendedName>
        <fullName evidence="4">Right handed beta helix domain-containing protein</fullName>
    </recommendedName>
</protein>
<feature type="region of interest" description="Disordered" evidence="1">
    <location>
        <begin position="325"/>
        <end position="347"/>
    </location>
</feature>
<accession>A0A150SUE5</accession>
<name>A0A150SUE5_SORCE</name>
<dbReference type="Proteomes" id="UP000075515">
    <property type="component" value="Unassembled WGS sequence"/>
</dbReference>
<sequence length="780" mass="80083">MACPPGEAPRDDGSCEPAGLPQDMPCPPGQAPHDDGSCELAGVPPAACGQGFEPDERGGCNAVLPAEPCRHGRMAVPGETACREVAPCGDGDYGTIPVEETTQFVNAAYPGDDSDGTEARPWKSIQEGIDHAEPGAIVAVAAGSYPEDVLIQSKPVRLWARCPALVEVVGTGAETSAVTILDEDASRTEVRSIAITGSSIGIGVSGASEVLVDRAWVHDTMHIGIGAEDTRGPTSAAVHGSLIEATRHMGVGANGAALSIDATLVRGTQPLDGQVSAMGVLAADDPSTQRRSTLTLRSSLLEQNHAFGVFVLVSDAVVEATVVRDTQPGPNGKSGRGVNVQGDPAAQGRSTLALRSSLVSNNHEFGVFVGGSDATIEATVVRGTQPNTEPEGAPVLGVGVAAEDQGNSRAHERSTLVLRASLVEQNHEAGLHVSGSDATVEATAVQGTRQTSHVTEAAGIRIEHDPETRERSALALRSSILSENDETGVAIINSDATIEATVVRDTQPRSDGTLGHGIGIQSDPAAEERSTLALRSSLVEQNREVGVVVSGAEAAIEATVVRGTQPGGDGTIGTGIHVQDHPETHERGMAFIRATLVDQNHSAGVAVLGSDAVVEATVVRGTQPEGDGTLGRGIDIERGATLALRASTIEQNHEAGVVVFDSQATVEATVVRDTRSLRDGSFGDGIAVISRRADSAAAVTSSNVEANGRAGISSFGSAVAVVSSVVRCNKLDLNGNSEESGRKFTFGGSERNACGCETPVSPCPVESANVSPPEPIEPAM</sequence>
<feature type="region of interest" description="Disordered" evidence="1">
    <location>
        <begin position="1"/>
        <end position="38"/>
    </location>
</feature>
<dbReference type="SUPFAM" id="SSF51126">
    <property type="entry name" value="Pectin lyase-like"/>
    <property type="match status" value="2"/>
</dbReference>
<dbReference type="Gene3D" id="2.160.20.10">
    <property type="entry name" value="Single-stranded right-handed beta-helix, Pectin lyase-like"/>
    <property type="match status" value="2"/>
</dbReference>
<dbReference type="InterPro" id="IPR011050">
    <property type="entry name" value="Pectin_lyase_fold/virulence"/>
</dbReference>
<organism evidence="2 3">
    <name type="scientific">Sorangium cellulosum</name>
    <name type="common">Polyangium cellulosum</name>
    <dbReference type="NCBI Taxonomy" id="56"/>
    <lineage>
        <taxon>Bacteria</taxon>
        <taxon>Pseudomonadati</taxon>
        <taxon>Myxococcota</taxon>
        <taxon>Polyangia</taxon>
        <taxon>Polyangiales</taxon>
        <taxon>Polyangiaceae</taxon>
        <taxon>Sorangium</taxon>
    </lineage>
</organism>
<feature type="region of interest" description="Disordered" evidence="1">
    <location>
        <begin position="760"/>
        <end position="780"/>
    </location>
</feature>
<evidence type="ECO:0000313" key="3">
    <source>
        <dbReference type="Proteomes" id="UP000075515"/>
    </source>
</evidence>